<dbReference type="GO" id="GO:0016192">
    <property type="term" value="P:vesicle-mediated transport"/>
    <property type="evidence" value="ECO:0007669"/>
    <property type="project" value="UniProtKB-KW"/>
</dbReference>
<evidence type="ECO:0000256" key="3">
    <source>
        <dbReference type="ARBA" id="ARBA00022448"/>
    </source>
</evidence>
<dbReference type="InterPro" id="IPR024298">
    <property type="entry name" value="Sec16_Sec23-bd"/>
</dbReference>
<evidence type="ECO:0000313" key="10">
    <source>
        <dbReference type="EMBL" id="KAK7502616.1"/>
    </source>
</evidence>
<evidence type="ECO:0000256" key="1">
    <source>
        <dbReference type="ARBA" id="ARBA00004240"/>
    </source>
</evidence>
<feature type="domain" description="Sec16 central conserved" evidence="9">
    <location>
        <begin position="118"/>
        <end position="215"/>
    </location>
</feature>
<sequence length="926" mass="101328">FAGYYGQQRPPSLPPGDDLDRSSIASQSRGQTPALDEADTSSDYYNRTSRPSSRMDRDRERDPYRQSYVGYGGYDPYAGYYDQYQYQYSYDQYPQYGQGGYIQGRMTPPKYLLPHVRVCFGPTGQLVKVLPNRPAEGQPATVEIHDVQVMLQENDEVKDLRVFPGPLVRNETHKNDVLLLCQKKAKECVENIDMVDRESAELIWRLLELLLKQNGTIIGTDIADLLLAGHEPTTHEYTVGGMRIIPSADQLDAADGDESSRGSSPAVRVSADRTVVTATQQMEEATDRFRHLLLYGRKKEALDLAMKRNLWGHALFLASKMDNRTHANVMTRFANTAMRMNDPLQTLYQLMSGRQPASVTNVVDERWGDWRPHLAMILSNHSSRPELDKKSITTLGDTLATKHCLHASHFCYLMAQVEFGSFLKKTSKIVLIGSNHNLPLDDFANNSAIQCTEVYEYAQTLGNVKFCLPQFQIYKFLYACRLAEYGLAQEAFHYCEIIALQVLACPARYHPTFVTILYTLASRLKYCDPQKIHEGYDSADPVWLQQLSGVCQNYEEGSLQYKSGSATPMTGYGAMTPSSEGEVASYGMDAGGGGGTVYQQESANYTGGAYNYQQATQYGGTVGQGEAAQQQYTGGVDQYGQYNQYRAEQQQQPQNAVQGGYGGSLADQGEQIVAPRHRYRTSSTSSTGSTGQRRRRTTSGSSTGSVRAANSTKPAASLAKPDAKKDAGQKGGGGGGGWFNGLFSKFGRSNKNEMILPDDKNPSIVWDDVNKKWVNKDGSQDETTVAAPPPKDADLMGKMPSSGGPAPPSMGPVPPAVNGPPAANRFSRAKGRGAKYVDVLNPGGAPTGSSQANVPSNQNSNMLAPPSHDAQEFGDSDPATAQSSSTNQPPTMPMMFNPTQMSQSSGHGQGAGGPGLKYGHRRVYPK</sequence>
<dbReference type="Pfam" id="PF12931">
    <property type="entry name" value="TPR_Sec16"/>
    <property type="match status" value="1"/>
</dbReference>
<evidence type="ECO:0000256" key="7">
    <source>
        <dbReference type="SAM" id="MobiDB-lite"/>
    </source>
</evidence>
<evidence type="ECO:0000259" key="8">
    <source>
        <dbReference type="Pfam" id="PF12931"/>
    </source>
</evidence>
<proteinExistence type="inferred from homology"/>
<feature type="region of interest" description="Disordered" evidence="7">
    <location>
        <begin position="775"/>
        <end position="926"/>
    </location>
</feature>
<dbReference type="CDD" id="cd09233">
    <property type="entry name" value="ACE1-Sec16-like"/>
    <property type="match status" value="1"/>
</dbReference>
<feature type="compositionally biased region" description="Polar residues" evidence="7">
    <location>
        <begin position="847"/>
        <end position="862"/>
    </location>
</feature>
<comment type="similarity">
    <text evidence="2 6">Belongs to the SEC16 family.</text>
</comment>
<dbReference type="AlphaFoldDB" id="A0ABD0LT07"/>
<evidence type="ECO:0000256" key="6">
    <source>
        <dbReference type="RuleBase" id="RU364101"/>
    </source>
</evidence>
<feature type="region of interest" description="Disordered" evidence="7">
    <location>
        <begin position="1"/>
        <end position="68"/>
    </location>
</feature>
<dbReference type="Proteomes" id="UP001519460">
    <property type="component" value="Unassembled WGS sequence"/>
</dbReference>
<keyword evidence="11" id="KW-1185">Reference proteome</keyword>
<feature type="compositionally biased region" description="Pro residues" evidence="7">
    <location>
        <begin position="805"/>
        <end position="818"/>
    </location>
</feature>
<evidence type="ECO:0000256" key="5">
    <source>
        <dbReference type="ARBA" id="ARBA00022892"/>
    </source>
</evidence>
<feature type="compositionally biased region" description="Low complexity" evidence="7">
    <location>
        <begin position="681"/>
        <end position="691"/>
    </location>
</feature>
<keyword evidence="6" id="KW-0333">Golgi apparatus</keyword>
<feature type="compositionally biased region" description="Polar residues" evidence="7">
    <location>
        <begin position="41"/>
        <end position="52"/>
    </location>
</feature>
<name>A0ABD0LT07_9CAEN</name>
<feature type="domain" description="Sec16 Sec23-binding" evidence="8">
    <location>
        <begin position="290"/>
        <end position="527"/>
    </location>
</feature>
<evidence type="ECO:0000259" key="9">
    <source>
        <dbReference type="Pfam" id="PF12932"/>
    </source>
</evidence>
<keyword evidence="5 6" id="KW-0931">ER-Golgi transport</keyword>
<dbReference type="GO" id="GO:0015031">
    <property type="term" value="P:protein transport"/>
    <property type="evidence" value="ECO:0007669"/>
    <property type="project" value="UniProtKB-KW"/>
</dbReference>
<organism evidence="10 11">
    <name type="scientific">Batillaria attramentaria</name>
    <dbReference type="NCBI Taxonomy" id="370345"/>
    <lineage>
        <taxon>Eukaryota</taxon>
        <taxon>Metazoa</taxon>
        <taxon>Spiralia</taxon>
        <taxon>Lophotrochozoa</taxon>
        <taxon>Mollusca</taxon>
        <taxon>Gastropoda</taxon>
        <taxon>Caenogastropoda</taxon>
        <taxon>Sorbeoconcha</taxon>
        <taxon>Cerithioidea</taxon>
        <taxon>Batillariidae</taxon>
        <taxon>Batillaria</taxon>
    </lineage>
</organism>
<feature type="compositionally biased region" description="Gly residues" evidence="7">
    <location>
        <begin position="907"/>
        <end position="916"/>
    </location>
</feature>
<dbReference type="Gene3D" id="1.25.40.1030">
    <property type="match status" value="1"/>
</dbReference>
<comment type="caution">
    <text evidence="10">The sequence shown here is derived from an EMBL/GenBank/DDBJ whole genome shotgun (WGS) entry which is preliminary data.</text>
</comment>
<feature type="non-terminal residue" evidence="10">
    <location>
        <position position="1"/>
    </location>
</feature>
<evidence type="ECO:0000256" key="2">
    <source>
        <dbReference type="ARBA" id="ARBA00005927"/>
    </source>
</evidence>
<keyword evidence="6" id="KW-0472">Membrane</keyword>
<feature type="compositionally biased region" description="Basic and acidic residues" evidence="7">
    <location>
        <begin position="53"/>
        <end position="64"/>
    </location>
</feature>
<dbReference type="GO" id="GO:0000139">
    <property type="term" value="C:Golgi membrane"/>
    <property type="evidence" value="ECO:0007669"/>
    <property type="project" value="UniProtKB-SubCell"/>
</dbReference>
<accession>A0ABD0LT07</accession>
<keyword evidence="3 6" id="KW-0813">Transport</keyword>
<keyword evidence="4 6" id="KW-0256">Endoplasmic reticulum</keyword>
<protein>
    <recommendedName>
        <fullName evidence="6">Protein transport protein sec16</fullName>
    </recommendedName>
</protein>
<feature type="compositionally biased region" description="Polar residues" evidence="7">
    <location>
        <begin position="879"/>
        <end position="889"/>
    </location>
</feature>
<keyword evidence="6" id="KW-0653">Protein transport</keyword>
<dbReference type="Pfam" id="PF12932">
    <property type="entry name" value="Sec16"/>
    <property type="match status" value="1"/>
</dbReference>
<evidence type="ECO:0000313" key="11">
    <source>
        <dbReference type="Proteomes" id="UP001519460"/>
    </source>
</evidence>
<feature type="region of interest" description="Disordered" evidence="7">
    <location>
        <begin position="673"/>
        <end position="736"/>
    </location>
</feature>
<evidence type="ECO:0000256" key="4">
    <source>
        <dbReference type="ARBA" id="ARBA00022824"/>
    </source>
</evidence>
<dbReference type="PANTHER" id="PTHR13402:SF6">
    <property type="entry name" value="SECRETORY 16, ISOFORM I"/>
    <property type="match status" value="1"/>
</dbReference>
<gene>
    <name evidence="10" type="ORF">BaRGS_00006191</name>
</gene>
<comment type="subcellular location">
    <subcellularLocation>
        <location evidence="1">Endoplasmic reticulum</location>
    </subcellularLocation>
    <subcellularLocation>
        <location evidence="6">Golgi apparatus membrane</location>
    </subcellularLocation>
</comment>
<dbReference type="GO" id="GO:0070971">
    <property type="term" value="C:endoplasmic reticulum exit site"/>
    <property type="evidence" value="ECO:0007669"/>
    <property type="project" value="UniProtKB-ARBA"/>
</dbReference>
<dbReference type="InterPro" id="IPR024340">
    <property type="entry name" value="Sec16_CCD"/>
</dbReference>
<dbReference type="PANTHER" id="PTHR13402">
    <property type="entry name" value="RGPR-RELATED"/>
    <property type="match status" value="1"/>
</dbReference>
<dbReference type="EMBL" id="JACVVK020000025">
    <property type="protein sequence ID" value="KAK7502616.1"/>
    <property type="molecule type" value="Genomic_DNA"/>
</dbReference>
<reference evidence="10 11" key="1">
    <citation type="journal article" date="2023" name="Sci. Data">
        <title>Genome assembly of the Korean intertidal mud-creeper Batillaria attramentaria.</title>
        <authorList>
            <person name="Patra A.K."/>
            <person name="Ho P.T."/>
            <person name="Jun S."/>
            <person name="Lee S.J."/>
            <person name="Kim Y."/>
            <person name="Won Y.J."/>
        </authorList>
    </citation>
    <scope>NUCLEOTIDE SEQUENCE [LARGE SCALE GENOMIC DNA]</scope>
    <source>
        <strain evidence="10">Wonlab-2016</strain>
    </source>
</reference>